<dbReference type="InterPro" id="IPR057780">
    <property type="entry name" value="Beta-prop_Vps41"/>
</dbReference>
<evidence type="ECO:0000256" key="8">
    <source>
        <dbReference type="ARBA" id="ARBA00022771"/>
    </source>
</evidence>
<dbReference type="GO" id="GO:0034058">
    <property type="term" value="P:endosomal vesicle fusion"/>
    <property type="evidence" value="ECO:0007669"/>
    <property type="project" value="TreeGrafter"/>
</dbReference>
<evidence type="ECO:0000256" key="5">
    <source>
        <dbReference type="ARBA" id="ARBA00022676"/>
    </source>
</evidence>
<reference evidence="19" key="1">
    <citation type="submission" date="2022-08" db="UniProtKB">
        <authorList>
            <consortium name="EnsemblMetazoa"/>
        </authorList>
    </citation>
    <scope>IDENTIFICATION</scope>
    <source>
        <strain evidence="19">Israel</strain>
    </source>
</reference>
<protein>
    <submittedName>
        <fullName evidence="19">Uncharacterized protein</fullName>
    </submittedName>
</protein>
<dbReference type="Gene3D" id="2.130.10.10">
    <property type="entry name" value="YVTN repeat-like/Quinoprotein amine dehydrogenase"/>
    <property type="match status" value="1"/>
</dbReference>
<keyword evidence="6" id="KW-0808">Transferase</keyword>
<dbReference type="SMART" id="SM00299">
    <property type="entry name" value="CLH"/>
    <property type="match status" value="1"/>
</dbReference>
<keyword evidence="11" id="KW-0735">Signal-anchor</keyword>
<dbReference type="GO" id="GO:0005764">
    <property type="term" value="C:lysosome"/>
    <property type="evidence" value="ECO:0007669"/>
    <property type="project" value="UniProtKB-SubCell"/>
</dbReference>
<dbReference type="InterPro" id="IPR036322">
    <property type="entry name" value="WD40_repeat_dom_sf"/>
</dbReference>
<feature type="region of interest" description="Disordered" evidence="18">
    <location>
        <begin position="1"/>
        <end position="20"/>
    </location>
</feature>
<dbReference type="GO" id="GO:0008270">
    <property type="term" value="F:zinc ion binding"/>
    <property type="evidence" value="ECO:0007669"/>
    <property type="project" value="UniProtKB-KW"/>
</dbReference>
<dbReference type="Pfam" id="PF23556">
    <property type="entry name" value="TPR_Vps41"/>
    <property type="match status" value="1"/>
</dbReference>
<dbReference type="Gene3D" id="1.25.40.10">
    <property type="entry name" value="Tetratricopeptide repeat domain"/>
    <property type="match status" value="1"/>
</dbReference>
<dbReference type="SUPFAM" id="SSF57850">
    <property type="entry name" value="RING/U-box"/>
    <property type="match status" value="1"/>
</dbReference>
<dbReference type="PANTHER" id="PTHR12616">
    <property type="entry name" value="VACUOLAR PROTEIN SORTING VPS41"/>
    <property type="match status" value="1"/>
</dbReference>
<keyword evidence="8 16" id="KW-0479">Metal-binding</keyword>
<dbReference type="InterPro" id="IPR011990">
    <property type="entry name" value="TPR-like_helical_dom_sf"/>
</dbReference>
<dbReference type="EnsemblMetazoa" id="PPAI006207-RA">
    <property type="protein sequence ID" value="PPAI006207-PA"/>
    <property type="gene ID" value="PPAI006207"/>
</dbReference>
<dbReference type="PROSITE" id="PS50089">
    <property type="entry name" value="ZF_RING_2"/>
    <property type="match status" value="1"/>
</dbReference>
<name>A0A1B0EX43_PHLPP</name>
<dbReference type="PROSITE" id="PS50236">
    <property type="entry name" value="CHCR"/>
    <property type="match status" value="1"/>
</dbReference>
<dbReference type="EMBL" id="AJVK01000786">
    <property type="status" value="NOT_ANNOTATED_CDS"/>
    <property type="molecule type" value="Genomic_DNA"/>
</dbReference>
<dbReference type="SUPFAM" id="SSF50978">
    <property type="entry name" value="WD40 repeat-like"/>
    <property type="match status" value="1"/>
</dbReference>
<keyword evidence="20" id="KW-1185">Reference proteome</keyword>
<evidence type="ECO:0000256" key="1">
    <source>
        <dbReference type="ARBA" id="ARBA00004323"/>
    </source>
</evidence>
<dbReference type="GO" id="GO:0005770">
    <property type="term" value="C:late endosome"/>
    <property type="evidence" value="ECO:0007669"/>
    <property type="project" value="TreeGrafter"/>
</dbReference>
<dbReference type="InterPro" id="IPR002659">
    <property type="entry name" value="Glyco_trans_31"/>
</dbReference>
<dbReference type="EMBL" id="AJVK01000789">
    <property type="status" value="NOT_ANNOTATED_CDS"/>
    <property type="molecule type" value="Genomic_DNA"/>
</dbReference>
<evidence type="ECO:0000256" key="16">
    <source>
        <dbReference type="PROSITE-ProRule" id="PRU00175"/>
    </source>
</evidence>
<dbReference type="Gene3D" id="3.90.550.50">
    <property type="match status" value="1"/>
</dbReference>
<dbReference type="InterPro" id="IPR045111">
    <property type="entry name" value="Vps41/Vps8"/>
</dbReference>
<evidence type="ECO:0000256" key="2">
    <source>
        <dbReference type="ARBA" id="ARBA00004371"/>
    </source>
</evidence>
<evidence type="ECO:0000256" key="4">
    <source>
        <dbReference type="ARBA" id="ARBA00022448"/>
    </source>
</evidence>
<dbReference type="PANTHER" id="PTHR12616:SF1">
    <property type="entry name" value="VACUOLAR PROTEIN SORTING-ASSOCIATED PROTEIN 41 HOMOLOG"/>
    <property type="match status" value="1"/>
</dbReference>
<dbReference type="Pfam" id="PF23411">
    <property type="entry name" value="Beta-prop_Vps41"/>
    <property type="match status" value="1"/>
</dbReference>
<evidence type="ECO:0000256" key="17">
    <source>
        <dbReference type="PROSITE-ProRule" id="PRU01006"/>
    </source>
</evidence>
<dbReference type="GO" id="GO:0016758">
    <property type="term" value="F:hexosyltransferase activity"/>
    <property type="evidence" value="ECO:0007669"/>
    <property type="project" value="InterPro"/>
</dbReference>
<dbReference type="InterPro" id="IPR000547">
    <property type="entry name" value="Clathrin_H-chain/VPS_repeat"/>
</dbReference>
<dbReference type="Proteomes" id="UP000092462">
    <property type="component" value="Unassembled WGS sequence"/>
</dbReference>
<evidence type="ECO:0000256" key="7">
    <source>
        <dbReference type="ARBA" id="ARBA00022692"/>
    </source>
</evidence>
<dbReference type="EMBL" id="AJVK01000788">
    <property type="status" value="NOT_ANNOTATED_CDS"/>
    <property type="molecule type" value="Genomic_DNA"/>
</dbReference>
<evidence type="ECO:0000256" key="15">
    <source>
        <dbReference type="ARBA" id="ARBA00023228"/>
    </source>
</evidence>
<evidence type="ECO:0000256" key="6">
    <source>
        <dbReference type="ARBA" id="ARBA00022679"/>
    </source>
</evidence>
<sequence>MSEVTSEDQETETESCAEDDVEPKLKYIRMSNDLQNILNKDTISCIAVHSKFLCIGTHWGEVHLLDHQGNTVSQKANVPHHMVAVNQISVDGKGEYIGTCSDDGMVIISGLCTEDNNQKINIGRAVRSISLDPLYHKSGSGRKFIVGDNKLSLYEKTFLKSLKATVLSESEGNVSSMAWNNQFVAWASALGVRVYDLSERCSLGLIRWEQPKSLSLSDFRCNLRWSNSTTLLIGWVDTIRICVIRKRNSIEVSTRDLPGFIVDPVSTFQTDFFVCGLAPLEANQLVVLGVPKERDLENNKSLRPILSVLLYKTCDYVEICTDSLSLRGYQEFHCNDYSLDCLIEENQYFIVSPKDIVVASPYEHDDRIQWLIEHGAFTLGTLTTLMIVSEKSMEKPNFREYSRGSLESKSTAPKKPHHFLVILITTAPGNLPQRSAIRETWLKNGYLWKSDIPYDANAVYTPLYDPETGFLRPETPDMQAYNLDVYKKWMKKYKTINPELDGQEEMTNLSVVHYFAIGTAGLGRSEISDLREERKKHKDILLLENIWDSYSNLTRKLLESFHQLHEKFSFDYLLKCDDDTFVDLAILLQDLQTYHANLKMVYSRIDNQQPIPRLYWGYFHGRAHIKTAGQWKEQNYDLCDKYLPYALGGGYVVSGSIISQLSDQRVSLKVFRSEDISMGTWLSAFRDIHRRHDVRFDTAFTARKCQSYHIVLHKRRFEQAMDVISVHGGRYSLVSVARLYLDHLLTLGLYEDAAKLCLRAFGNDKLLWEEEVYKFVKVQQLRAVSMYLPRSIDCKLNPHVYEMVLYEYLKLEPPGFLALIKEWHPMLYNTSAVINAIQDHYNEKDKNVLLESLAILYSHEKKYEKALAMYLKLQHKDVFALIKKHDLYSVIHRMIVALMQLDTEKAIAMLLEKNKISPDVVVAQLETREDFLYLYLDALDRVDPSGKFHWKIVGLYAKYAREKLLPFLKRSNKYPIQEAYDICKEKLYYPEMVFLLGRMGNTREALSILLHKLENVQLGIEFCKENDDMDLWNDLINESLDKPHVMTKLLDGIAGYINPELLVSKIKLGQKIPGLKKSLIKTLKDYSLQVTIQDGCNQILVTDYFNLHEKLYRTQQKAIHISNDFQCGMCRRSILAKESSLYNSSQSNGKHDIVAFNCRHVFHENCLPDKYVEFCTVCKSSKK</sequence>
<evidence type="ECO:0000256" key="18">
    <source>
        <dbReference type="SAM" id="MobiDB-lite"/>
    </source>
</evidence>
<keyword evidence="8 16" id="KW-0863">Zinc-finger</keyword>
<keyword evidence="4" id="KW-0813">Transport</keyword>
<evidence type="ECO:0000256" key="10">
    <source>
        <dbReference type="ARBA" id="ARBA00022927"/>
    </source>
</evidence>
<keyword evidence="5" id="KW-0328">Glycosyltransferase</keyword>
<dbReference type="GO" id="GO:0009267">
    <property type="term" value="P:cellular response to starvation"/>
    <property type="evidence" value="ECO:0007669"/>
    <property type="project" value="TreeGrafter"/>
</dbReference>
<evidence type="ECO:0000256" key="14">
    <source>
        <dbReference type="ARBA" id="ARBA00023136"/>
    </source>
</evidence>
<dbReference type="GO" id="GO:0016236">
    <property type="term" value="P:macroautophagy"/>
    <property type="evidence" value="ECO:0007669"/>
    <property type="project" value="TreeGrafter"/>
</dbReference>
<evidence type="ECO:0000313" key="19">
    <source>
        <dbReference type="EnsemblMetazoa" id="PPAI006207-PA"/>
    </source>
</evidence>
<comment type="subcellular location">
    <subcellularLocation>
        <location evidence="1">Golgi apparatus membrane</location>
        <topology evidence="1">Single-pass type II membrane protein</topology>
    </subcellularLocation>
    <subcellularLocation>
        <location evidence="2">Lysosome</location>
    </subcellularLocation>
</comment>
<comment type="similarity">
    <text evidence="3">Belongs to the glycosyltransferase 31 family.</text>
</comment>
<dbReference type="GO" id="GO:0000139">
    <property type="term" value="C:Golgi membrane"/>
    <property type="evidence" value="ECO:0007669"/>
    <property type="project" value="UniProtKB-SubCell"/>
</dbReference>
<accession>A0A1B0EX43</accession>
<dbReference type="GO" id="GO:0030897">
    <property type="term" value="C:HOPS complex"/>
    <property type="evidence" value="ECO:0007669"/>
    <property type="project" value="TreeGrafter"/>
</dbReference>
<keyword evidence="15" id="KW-0458">Lysosome</keyword>
<evidence type="ECO:0000256" key="12">
    <source>
        <dbReference type="ARBA" id="ARBA00022989"/>
    </source>
</evidence>
<evidence type="ECO:0000256" key="13">
    <source>
        <dbReference type="ARBA" id="ARBA00023034"/>
    </source>
</evidence>
<feature type="repeat" description="CHCR" evidence="17">
    <location>
        <begin position="894"/>
        <end position="1048"/>
    </location>
</feature>
<dbReference type="AlphaFoldDB" id="A0A1B0EX43"/>
<dbReference type="FunFam" id="2.130.10.10:FF:001204">
    <property type="entry name" value="Vacuolar protein sorting-associated protein 41 homolog"/>
    <property type="match status" value="1"/>
</dbReference>
<keyword evidence="10" id="KW-0653">Protein transport</keyword>
<proteinExistence type="inferred from homology"/>
<keyword evidence="14" id="KW-0472">Membrane</keyword>
<dbReference type="Pfam" id="PF01762">
    <property type="entry name" value="Galactosyl_T"/>
    <property type="match status" value="1"/>
</dbReference>
<evidence type="ECO:0000313" key="20">
    <source>
        <dbReference type="Proteomes" id="UP000092462"/>
    </source>
</evidence>
<keyword evidence="9" id="KW-0862">Zinc</keyword>
<keyword evidence="12" id="KW-1133">Transmembrane helix</keyword>
<dbReference type="EMBL" id="AJVK01000787">
    <property type="status" value="NOT_ANNOTATED_CDS"/>
    <property type="molecule type" value="Genomic_DNA"/>
</dbReference>
<evidence type="ECO:0000256" key="9">
    <source>
        <dbReference type="ARBA" id="ARBA00022833"/>
    </source>
</evidence>
<dbReference type="InterPro" id="IPR001841">
    <property type="entry name" value="Znf_RING"/>
</dbReference>
<evidence type="ECO:0000256" key="11">
    <source>
        <dbReference type="ARBA" id="ARBA00022968"/>
    </source>
</evidence>
<dbReference type="GO" id="GO:0006623">
    <property type="term" value="P:protein targeting to vacuole"/>
    <property type="evidence" value="ECO:0007669"/>
    <property type="project" value="InterPro"/>
</dbReference>
<keyword evidence="13" id="KW-0333">Golgi apparatus</keyword>
<evidence type="ECO:0000256" key="3">
    <source>
        <dbReference type="ARBA" id="ARBA00008661"/>
    </source>
</evidence>
<dbReference type="VEuPathDB" id="VectorBase:PPAPM1_007779"/>
<keyword evidence="7" id="KW-0812">Transmembrane</keyword>
<dbReference type="VEuPathDB" id="VectorBase:PPAI006207"/>
<dbReference type="InterPro" id="IPR015943">
    <property type="entry name" value="WD40/YVTN_repeat-like_dom_sf"/>
</dbReference>
<organism evidence="19 20">
    <name type="scientific">Phlebotomus papatasi</name>
    <name type="common">Sandfly</name>
    <dbReference type="NCBI Taxonomy" id="29031"/>
    <lineage>
        <taxon>Eukaryota</taxon>
        <taxon>Metazoa</taxon>
        <taxon>Ecdysozoa</taxon>
        <taxon>Arthropoda</taxon>
        <taxon>Hexapoda</taxon>
        <taxon>Insecta</taxon>
        <taxon>Pterygota</taxon>
        <taxon>Neoptera</taxon>
        <taxon>Endopterygota</taxon>
        <taxon>Diptera</taxon>
        <taxon>Nematocera</taxon>
        <taxon>Psychodoidea</taxon>
        <taxon>Psychodidae</taxon>
        <taxon>Phlebotomus</taxon>
        <taxon>Phlebotomus</taxon>
    </lineage>
</organism>